<keyword evidence="1" id="KW-1133">Transmembrane helix</keyword>
<proteinExistence type="predicted"/>
<evidence type="ECO:0000313" key="3">
    <source>
        <dbReference type="EMBL" id="KAK4144941.1"/>
    </source>
</evidence>
<comment type="caution">
    <text evidence="3">The sequence shown here is derived from an EMBL/GenBank/DDBJ whole genome shotgun (WGS) entry which is preliminary data.</text>
</comment>
<dbReference type="AlphaFoldDB" id="A0AAN6V5W7"/>
<evidence type="ECO:0000259" key="2">
    <source>
        <dbReference type="Pfam" id="PF20237"/>
    </source>
</evidence>
<feature type="transmembrane region" description="Helical" evidence="1">
    <location>
        <begin position="184"/>
        <end position="205"/>
    </location>
</feature>
<protein>
    <recommendedName>
        <fullName evidence="2">DUF6594 domain-containing protein</fullName>
    </recommendedName>
</protein>
<name>A0AAN6V5W7_9PEZI</name>
<dbReference type="Proteomes" id="UP001302676">
    <property type="component" value="Unassembled WGS sequence"/>
</dbReference>
<dbReference type="PANTHER" id="PTHR34502">
    <property type="entry name" value="DUF6594 DOMAIN-CONTAINING PROTEIN-RELATED"/>
    <property type="match status" value="1"/>
</dbReference>
<sequence length="219" mass="24214">MANPIPLKSQANYHRLSSLMRNGPDLAIFRRFGELNLMSLLSLQAEILQLESDYLSQLSRIGSPEKQGLRLLQAWLRDSKGGKNFLDGVEAETWTDPEESNYISLGPPPPEKDIFSSFLRDVLLRIFHVFCGERFKMGRVVDEESGIRSYDDSRIDKASSLITVILASVLPVLAIFVLNSLSTTNARIGTIVGFTAAFATILAIFSSAKRAEIFAATAT</sequence>
<feature type="domain" description="DUF6594" evidence="2">
    <location>
        <begin position="13"/>
        <end position="54"/>
    </location>
</feature>
<reference evidence="3" key="1">
    <citation type="journal article" date="2023" name="Mol. Phylogenet. Evol.">
        <title>Genome-scale phylogeny and comparative genomics of the fungal order Sordariales.</title>
        <authorList>
            <person name="Hensen N."/>
            <person name="Bonometti L."/>
            <person name="Westerberg I."/>
            <person name="Brannstrom I.O."/>
            <person name="Guillou S."/>
            <person name="Cros-Aarteil S."/>
            <person name="Calhoun S."/>
            <person name="Haridas S."/>
            <person name="Kuo A."/>
            <person name="Mondo S."/>
            <person name="Pangilinan J."/>
            <person name="Riley R."/>
            <person name="LaButti K."/>
            <person name="Andreopoulos B."/>
            <person name="Lipzen A."/>
            <person name="Chen C."/>
            <person name="Yan M."/>
            <person name="Daum C."/>
            <person name="Ng V."/>
            <person name="Clum A."/>
            <person name="Steindorff A."/>
            <person name="Ohm R.A."/>
            <person name="Martin F."/>
            <person name="Silar P."/>
            <person name="Natvig D.O."/>
            <person name="Lalanne C."/>
            <person name="Gautier V."/>
            <person name="Ament-Velasquez S.L."/>
            <person name="Kruys A."/>
            <person name="Hutchinson M.I."/>
            <person name="Powell A.J."/>
            <person name="Barry K."/>
            <person name="Miller A.N."/>
            <person name="Grigoriev I.V."/>
            <person name="Debuchy R."/>
            <person name="Gladieux P."/>
            <person name="Hiltunen Thoren M."/>
            <person name="Johannesson H."/>
        </authorList>
    </citation>
    <scope>NUCLEOTIDE SEQUENCE</scope>
    <source>
        <strain evidence="3">CBS 141.50</strain>
    </source>
</reference>
<dbReference type="PANTHER" id="PTHR34502:SF5">
    <property type="entry name" value="DUF6594 DOMAIN-CONTAINING PROTEIN"/>
    <property type="match status" value="1"/>
</dbReference>
<dbReference type="RefSeq" id="XP_062638312.1">
    <property type="nucleotide sequence ID" value="XM_062776808.1"/>
</dbReference>
<evidence type="ECO:0000313" key="4">
    <source>
        <dbReference type="Proteomes" id="UP001302676"/>
    </source>
</evidence>
<dbReference type="GeneID" id="87813421"/>
<keyword evidence="1" id="KW-0812">Transmembrane</keyword>
<dbReference type="EMBL" id="MU853572">
    <property type="protein sequence ID" value="KAK4144941.1"/>
    <property type="molecule type" value="Genomic_DNA"/>
</dbReference>
<dbReference type="Pfam" id="PF20237">
    <property type="entry name" value="DUF6594"/>
    <property type="match status" value="2"/>
</dbReference>
<accession>A0AAN6V5W7</accession>
<feature type="transmembrane region" description="Helical" evidence="1">
    <location>
        <begin position="158"/>
        <end position="178"/>
    </location>
</feature>
<keyword evidence="1" id="KW-0472">Membrane</keyword>
<organism evidence="3 4">
    <name type="scientific">Dichotomopilus funicola</name>
    <dbReference type="NCBI Taxonomy" id="1934379"/>
    <lineage>
        <taxon>Eukaryota</taxon>
        <taxon>Fungi</taxon>
        <taxon>Dikarya</taxon>
        <taxon>Ascomycota</taxon>
        <taxon>Pezizomycotina</taxon>
        <taxon>Sordariomycetes</taxon>
        <taxon>Sordariomycetidae</taxon>
        <taxon>Sordariales</taxon>
        <taxon>Chaetomiaceae</taxon>
        <taxon>Dichotomopilus</taxon>
    </lineage>
</organism>
<keyword evidence="4" id="KW-1185">Reference proteome</keyword>
<reference evidence="3" key="2">
    <citation type="submission" date="2023-05" db="EMBL/GenBank/DDBJ databases">
        <authorList>
            <consortium name="Lawrence Berkeley National Laboratory"/>
            <person name="Steindorff A."/>
            <person name="Hensen N."/>
            <person name="Bonometti L."/>
            <person name="Westerberg I."/>
            <person name="Brannstrom I.O."/>
            <person name="Guillou S."/>
            <person name="Cros-Aarteil S."/>
            <person name="Calhoun S."/>
            <person name="Haridas S."/>
            <person name="Kuo A."/>
            <person name="Mondo S."/>
            <person name="Pangilinan J."/>
            <person name="Riley R."/>
            <person name="Labutti K."/>
            <person name="Andreopoulos B."/>
            <person name="Lipzen A."/>
            <person name="Chen C."/>
            <person name="Yanf M."/>
            <person name="Daum C."/>
            <person name="Ng V."/>
            <person name="Clum A."/>
            <person name="Ohm R."/>
            <person name="Martin F."/>
            <person name="Silar P."/>
            <person name="Natvig D."/>
            <person name="Lalanne C."/>
            <person name="Gautier V."/>
            <person name="Ament-Velasquez S.L."/>
            <person name="Kruys A."/>
            <person name="Hutchinson M.I."/>
            <person name="Powell A.J."/>
            <person name="Barry K."/>
            <person name="Miller A.N."/>
            <person name="Grigoriev I.V."/>
            <person name="Debuchy R."/>
            <person name="Gladieux P."/>
            <person name="Thoren M.H."/>
            <person name="Johannesson H."/>
        </authorList>
    </citation>
    <scope>NUCLEOTIDE SEQUENCE</scope>
    <source>
        <strain evidence="3">CBS 141.50</strain>
    </source>
</reference>
<dbReference type="InterPro" id="IPR046529">
    <property type="entry name" value="DUF6594"/>
</dbReference>
<feature type="domain" description="DUF6594" evidence="2">
    <location>
        <begin position="57"/>
        <end position="219"/>
    </location>
</feature>
<gene>
    <name evidence="3" type="ORF">C8A04DRAFT_11026</name>
</gene>
<evidence type="ECO:0000256" key="1">
    <source>
        <dbReference type="SAM" id="Phobius"/>
    </source>
</evidence>